<dbReference type="STRING" id="948595.L2GSY9"/>
<dbReference type="Proteomes" id="UP000011081">
    <property type="component" value="Unassembled WGS sequence"/>
</dbReference>
<feature type="transmembrane region" description="Helical" evidence="2">
    <location>
        <begin position="12"/>
        <end position="38"/>
    </location>
</feature>
<accession>L2GSY9</accession>
<feature type="compositionally biased region" description="Basic residues" evidence="1">
    <location>
        <begin position="193"/>
        <end position="204"/>
    </location>
</feature>
<organism evidence="3 4">
    <name type="scientific">Vavraia culicis (isolate floridensis)</name>
    <name type="common">Microsporidian parasite</name>
    <dbReference type="NCBI Taxonomy" id="948595"/>
    <lineage>
        <taxon>Eukaryota</taxon>
        <taxon>Fungi</taxon>
        <taxon>Fungi incertae sedis</taxon>
        <taxon>Microsporidia</taxon>
        <taxon>Pleistophoridae</taxon>
        <taxon>Vavraia</taxon>
    </lineage>
</organism>
<feature type="region of interest" description="Disordered" evidence="1">
    <location>
        <begin position="193"/>
        <end position="226"/>
    </location>
</feature>
<keyword evidence="4" id="KW-1185">Reference proteome</keyword>
<name>L2GSY9_VAVCU</name>
<evidence type="ECO:0008006" key="5">
    <source>
        <dbReference type="Google" id="ProtNLM"/>
    </source>
</evidence>
<evidence type="ECO:0000313" key="3">
    <source>
        <dbReference type="EMBL" id="ELA46220.1"/>
    </source>
</evidence>
<dbReference type="InParanoid" id="L2GSY9"/>
<dbReference type="GeneID" id="19880165"/>
<gene>
    <name evidence="3" type="ORF">VCUG_02301</name>
</gene>
<protein>
    <recommendedName>
        <fullName evidence="5">Tetraspanin family integral membrane protein</fullName>
    </recommendedName>
</protein>
<feature type="transmembrane region" description="Helical" evidence="2">
    <location>
        <begin position="80"/>
        <end position="100"/>
    </location>
</feature>
<evidence type="ECO:0000256" key="2">
    <source>
        <dbReference type="SAM" id="Phobius"/>
    </source>
</evidence>
<reference evidence="4" key="1">
    <citation type="submission" date="2011-03" db="EMBL/GenBank/DDBJ databases">
        <title>The genome sequence of Vavraia culicis strain floridensis.</title>
        <authorList>
            <consortium name="The Broad Institute Genome Sequencing Platform"/>
            <person name="Cuomo C."/>
            <person name="Becnel J."/>
            <person name="Sanscrainte N."/>
            <person name="Young S.K."/>
            <person name="Zeng Q."/>
            <person name="Gargeya S."/>
            <person name="Fitzgerald M."/>
            <person name="Haas B."/>
            <person name="Abouelleil A."/>
            <person name="Alvarado L."/>
            <person name="Arachchi H.M."/>
            <person name="Berlin A."/>
            <person name="Chapman S.B."/>
            <person name="Gearin G."/>
            <person name="Goldberg J."/>
            <person name="Griggs A."/>
            <person name="Gujja S."/>
            <person name="Hansen M."/>
            <person name="Heiman D."/>
            <person name="Howarth C."/>
            <person name="Larimer J."/>
            <person name="Lui A."/>
            <person name="MacDonald P.J.P."/>
            <person name="McCowen C."/>
            <person name="Montmayeur A."/>
            <person name="Murphy C."/>
            <person name="Neiman D."/>
            <person name="Pearson M."/>
            <person name="Priest M."/>
            <person name="Roberts A."/>
            <person name="Saif S."/>
            <person name="Shea T."/>
            <person name="Sisk P."/>
            <person name="Stolte C."/>
            <person name="Sykes S."/>
            <person name="Wortman J."/>
            <person name="Nusbaum C."/>
            <person name="Birren B."/>
        </authorList>
    </citation>
    <scope>NUCLEOTIDE SEQUENCE [LARGE SCALE GENOMIC DNA]</scope>
    <source>
        <strain evidence="4">floridensis</strain>
    </source>
</reference>
<keyword evidence="2" id="KW-1133">Transmembrane helix</keyword>
<proteinExistence type="predicted"/>
<dbReference type="HOGENOM" id="CLU_121525_0_0_1"/>
<dbReference type="OMA" id="QREHVQT"/>
<sequence length="226" mass="26066">MKGKETVKKGLMILFVIVQSLFLIFSVLLIVLLITLYSKLRSYLMLSVKPLLISLSISLMYVFLPVIGMLIVMRRRNTYTFLYIIMVLMLMNFDILLVSMEYSMVKNTPGYTDRAWDKLSNEQREHVQTKLGCCGFRDKNDRSVGECDNVGCRDVFLGIVEGVKNKSERFLIGVFALKSLSLALVAMLSMRKKRNKHKSKRKMDKKSGGEPGRRVSVDQAKWFWEK</sequence>
<dbReference type="EMBL" id="GL877456">
    <property type="protein sequence ID" value="ELA46220.1"/>
    <property type="molecule type" value="Genomic_DNA"/>
</dbReference>
<dbReference type="OrthoDB" id="2192630at2759"/>
<keyword evidence="2" id="KW-0812">Transmembrane</keyword>
<feature type="transmembrane region" description="Helical" evidence="2">
    <location>
        <begin position="170"/>
        <end position="190"/>
    </location>
</feature>
<feature type="transmembrane region" description="Helical" evidence="2">
    <location>
        <begin position="50"/>
        <end position="73"/>
    </location>
</feature>
<keyword evidence="2" id="KW-0472">Membrane</keyword>
<evidence type="ECO:0000313" key="4">
    <source>
        <dbReference type="Proteomes" id="UP000011081"/>
    </source>
</evidence>
<feature type="compositionally biased region" description="Basic and acidic residues" evidence="1">
    <location>
        <begin position="205"/>
        <end position="216"/>
    </location>
</feature>
<dbReference type="AlphaFoldDB" id="L2GSY9"/>
<evidence type="ECO:0000256" key="1">
    <source>
        <dbReference type="SAM" id="MobiDB-lite"/>
    </source>
</evidence>
<dbReference type="VEuPathDB" id="MicrosporidiaDB:VCUG_02301"/>
<dbReference type="RefSeq" id="XP_008075311.1">
    <property type="nucleotide sequence ID" value="XM_008077120.1"/>
</dbReference>